<dbReference type="PANTHER" id="PTHR47637:SF1">
    <property type="entry name" value="CHAPERONE SURA"/>
    <property type="match status" value="1"/>
</dbReference>
<reference evidence="3 4" key="1">
    <citation type="submission" date="2018-01" db="EMBL/GenBank/DDBJ databases">
        <title>Complete genome sequence of Bacteriovorax stolpii DSM12778.</title>
        <authorList>
            <person name="Tang B."/>
            <person name="Chang J."/>
        </authorList>
    </citation>
    <scope>NUCLEOTIDE SEQUENCE [LARGE SCALE GENOMIC DNA]</scope>
    <source>
        <strain evidence="3 4">DSM 12778</strain>
    </source>
</reference>
<name>A0A2K9NM19_BACTC</name>
<dbReference type="Gene3D" id="1.10.4030.10">
    <property type="entry name" value="Porin chaperone SurA, peptide-binding domain"/>
    <property type="match status" value="1"/>
</dbReference>
<keyword evidence="4" id="KW-1185">Reference proteome</keyword>
<dbReference type="AlphaFoldDB" id="A0A2K9NM19"/>
<dbReference type="InterPro" id="IPR046357">
    <property type="entry name" value="PPIase_dom_sf"/>
</dbReference>
<organism evidence="3 4">
    <name type="scientific">Bacteriovorax stolpii</name>
    <name type="common">Bdellovibrio stolpii</name>
    <dbReference type="NCBI Taxonomy" id="960"/>
    <lineage>
        <taxon>Bacteria</taxon>
        <taxon>Pseudomonadati</taxon>
        <taxon>Bdellovibrionota</taxon>
        <taxon>Bacteriovoracia</taxon>
        <taxon>Bacteriovoracales</taxon>
        <taxon>Bacteriovoracaceae</taxon>
        <taxon>Bacteriovorax</taxon>
    </lineage>
</organism>
<evidence type="ECO:0000256" key="2">
    <source>
        <dbReference type="ARBA" id="ARBA00023110"/>
    </source>
</evidence>
<evidence type="ECO:0000313" key="4">
    <source>
        <dbReference type="Proteomes" id="UP000235584"/>
    </source>
</evidence>
<accession>A0A2K9NM19</accession>
<dbReference type="Proteomes" id="UP000235584">
    <property type="component" value="Chromosome"/>
</dbReference>
<dbReference type="KEGG" id="bsto:C0V70_00100"/>
<dbReference type="EMBL" id="CP025704">
    <property type="protein sequence ID" value="AUN96532.1"/>
    <property type="molecule type" value="Genomic_DNA"/>
</dbReference>
<dbReference type="Pfam" id="PF09312">
    <property type="entry name" value="SurA_N"/>
    <property type="match status" value="1"/>
</dbReference>
<dbReference type="InterPro" id="IPR027304">
    <property type="entry name" value="Trigger_fact/SurA_dom_sf"/>
</dbReference>
<dbReference type="InterPro" id="IPR050280">
    <property type="entry name" value="OMP_Chaperone_SurA"/>
</dbReference>
<proteinExistence type="predicted"/>
<protein>
    <submittedName>
        <fullName evidence="3">Uncharacterized protein</fullName>
    </submittedName>
</protein>
<sequence>MKLASRFFFLATLLISLSAEAKLLDKIAAIVDDNIITLSQINRTNSNLAIKKNVAPMIYDKSAYSNDELLQIAINKYLIRAKLSELGYTITDDQVEAQIKSNQERLGVDRKSLMGFLKQQGTSFDEYFETLREAIEYSYFVNRVVSPLIAISEQDVKNTYYKNNIKDSRLNFKYSLIDYAVGKDVVSKPTKGQMEEIVKQYRVNGVLPEAYSTLTVTNLEDISEEGVTTELKNLLKETDEGALTTPIVINNQYHVFYLGKKDLVETEAFASQKDKIKDQLFEKAVKSETSVWFERERNKHYIKISL</sequence>
<dbReference type="PANTHER" id="PTHR47637">
    <property type="entry name" value="CHAPERONE SURA"/>
    <property type="match status" value="1"/>
</dbReference>
<dbReference type="GO" id="GO:0003755">
    <property type="term" value="F:peptidyl-prolyl cis-trans isomerase activity"/>
    <property type="evidence" value="ECO:0007669"/>
    <property type="project" value="UniProtKB-KW"/>
</dbReference>
<keyword evidence="2" id="KW-0697">Rotamase</keyword>
<evidence type="ECO:0000256" key="1">
    <source>
        <dbReference type="ARBA" id="ARBA00022729"/>
    </source>
</evidence>
<dbReference type="RefSeq" id="WP_102241827.1">
    <property type="nucleotide sequence ID" value="NZ_CP025704.1"/>
</dbReference>
<dbReference type="SUPFAM" id="SSF109998">
    <property type="entry name" value="Triger factor/SurA peptide-binding domain-like"/>
    <property type="match status" value="1"/>
</dbReference>
<keyword evidence="1" id="KW-0732">Signal</keyword>
<dbReference type="Gene3D" id="3.10.50.40">
    <property type="match status" value="1"/>
</dbReference>
<keyword evidence="2" id="KW-0413">Isomerase</keyword>
<evidence type="ECO:0000313" key="3">
    <source>
        <dbReference type="EMBL" id="AUN96532.1"/>
    </source>
</evidence>
<dbReference type="InterPro" id="IPR015391">
    <property type="entry name" value="SurA_N"/>
</dbReference>
<gene>
    <name evidence="3" type="ORF">C0V70_00100</name>
</gene>